<dbReference type="InterPro" id="IPR012933">
    <property type="entry name" value="HicA_mRNA_interferase"/>
</dbReference>
<sequence length="74" mass="8524">MPRLSPIRGRDLVTILKRLGFKDVGQRGSHLRLVHFDGRKTTVPLHSGETIGRGLLRKILRDVNLTPEKFRRLK</sequence>
<keyword evidence="6" id="KW-0694">RNA-binding</keyword>
<evidence type="ECO:0000256" key="7">
    <source>
        <dbReference type="ARBA" id="ARBA00023016"/>
    </source>
</evidence>
<evidence type="ECO:0008006" key="10">
    <source>
        <dbReference type="Google" id="ProtNLM"/>
    </source>
</evidence>
<evidence type="ECO:0000256" key="1">
    <source>
        <dbReference type="ARBA" id="ARBA00006620"/>
    </source>
</evidence>
<reference evidence="8 9" key="1">
    <citation type="journal article" date="2016" name="Nat. Commun.">
        <title>Thousands of microbial genomes shed light on interconnected biogeochemical processes in an aquifer system.</title>
        <authorList>
            <person name="Anantharaman K."/>
            <person name="Brown C.T."/>
            <person name="Hug L.A."/>
            <person name="Sharon I."/>
            <person name="Castelle C.J."/>
            <person name="Probst A.J."/>
            <person name="Thomas B.C."/>
            <person name="Singh A."/>
            <person name="Wilkins M.J."/>
            <person name="Karaoz U."/>
            <person name="Brodie E.L."/>
            <person name="Williams K.H."/>
            <person name="Hubbard S.S."/>
            <person name="Banfield J.F."/>
        </authorList>
    </citation>
    <scope>NUCLEOTIDE SEQUENCE [LARGE SCALE GENOMIC DNA]</scope>
</reference>
<evidence type="ECO:0000256" key="5">
    <source>
        <dbReference type="ARBA" id="ARBA00022801"/>
    </source>
</evidence>
<evidence type="ECO:0000313" key="8">
    <source>
        <dbReference type="EMBL" id="OGY15862.1"/>
    </source>
</evidence>
<keyword evidence="5" id="KW-0378">Hydrolase</keyword>
<keyword evidence="4" id="KW-0255">Endonuclease</keyword>
<keyword evidence="2" id="KW-1277">Toxin-antitoxin system</keyword>
<name>A0A1G1VKK1_9BACT</name>
<dbReference type="PANTHER" id="PTHR34873:SF3">
    <property type="entry name" value="ADDICTION MODULE TOXIN, HICA FAMILY"/>
    <property type="match status" value="1"/>
</dbReference>
<dbReference type="GO" id="GO:0016787">
    <property type="term" value="F:hydrolase activity"/>
    <property type="evidence" value="ECO:0007669"/>
    <property type="project" value="UniProtKB-KW"/>
</dbReference>
<proteinExistence type="inferred from homology"/>
<evidence type="ECO:0000256" key="2">
    <source>
        <dbReference type="ARBA" id="ARBA00022649"/>
    </source>
</evidence>
<dbReference type="AlphaFoldDB" id="A0A1G1VKK1"/>
<dbReference type="Pfam" id="PF07927">
    <property type="entry name" value="HicA_toxin"/>
    <property type="match status" value="1"/>
</dbReference>
<keyword evidence="3" id="KW-0540">Nuclease</keyword>
<organism evidence="8 9">
    <name type="scientific">Candidatus Chisholmbacteria bacterium RIFCSPHIGHO2_01_FULL_48_12</name>
    <dbReference type="NCBI Taxonomy" id="1797589"/>
    <lineage>
        <taxon>Bacteria</taxon>
        <taxon>Candidatus Chisholmiibacteriota</taxon>
    </lineage>
</organism>
<comment type="caution">
    <text evidence="8">The sequence shown here is derived from an EMBL/GenBank/DDBJ whole genome shotgun (WGS) entry which is preliminary data.</text>
</comment>
<dbReference type="SUPFAM" id="SSF54786">
    <property type="entry name" value="YcfA/nrd intein domain"/>
    <property type="match status" value="1"/>
</dbReference>
<evidence type="ECO:0000256" key="3">
    <source>
        <dbReference type="ARBA" id="ARBA00022722"/>
    </source>
</evidence>
<dbReference type="GO" id="GO:0003729">
    <property type="term" value="F:mRNA binding"/>
    <property type="evidence" value="ECO:0007669"/>
    <property type="project" value="InterPro"/>
</dbReference>
<dbReference type="Proteomes" id="UP000177324">
    <property type="component" value="Unassembled WGS sequence"/>
</dbReference>
<protein>
    <recommendedName>
        <fullName evidence="10">Toxin HicA</fullName>
    </recommendedName>
</protein>
<keyword evidence="7" id="KW-0346">Stress response</keyword>
<evidence type="ECO:0000256" key="6">
    <source>
        <dbReference type="ARBA" id="ARBA00022884"/>
    </source>
</evidence>
<dbReference type="InterPro" id="IPR038570">
    <property type="entry name" value="HicA_sf"/>
</dbReference>
<evidence type="ECO:0000313" key="9">
    <source>
        <dbReference type="Proteomes" id="UP000177324"/>
    </source>
</evidence>
<dbReference type="PANTHER" id="PTHR34873">
    <property type="entry name" value="SSR1766 PROTEIN"/>
    <property type="match status" value="1"/>
</dbReference>
<dbReference type="STRING" id="1797589.A2784_03375"/>
<evidence type="ECO:0000256" key="4">
    <source>
        <dbReference type="ARBA" id="ARBA00022759"/>
    </source>
</evidence>
<accession>A0A1G1VKK1</accession>
<dbReference type="EMBL" id="MHCH01000058">
    <property type="protein sequence ID" value="OGY15862.1"/>
    <property type="molecule type" value="Genomic_DNA"/>
</dbReference>
<dbReference type="Gene3D" id="3.30.920.30">
    <property type="entry name" value="Hypothetical protein"/>
    <property type="match status" value="1"/>
</dbReference>
<gene>
    <name evidence="8" type="ORF">A2784_03375</name>
</gene>
<dbReference type="GO" id="GO:0004519">
    <property type="term" value="F:endonuclease activity"/>
    <property type="evidence" value="ECO:0007669"/>
    <property type="project" value="UniProtKB-KW"/>
</dbReference>
<comment type="similarity">
    <text evidence="1">Belongs to the HicA mRNA interferase family.</text>
</comment>